<accession>A0AAW2HX68</accession>
<reference evidence="1" key="1">
    <citation type="journal article" date="2024" name="Gigascience">
        <title>Chromosome-level genome of the poultry shaft louse Menopon gallinae provides insight into the host-switching and adaptive evolution of parasitic lice.</title>
        <authorList>
            <person name="Xu Y."/>
            <person name="Ma L."/>
            <person name="Liu S."/>
            <person name="Liang Y."/>
            <person name="Liu Q."/>
            <person name="He Z."/>
            <person name="Tian L."/>
            <person name="Duan Y."/>
            <person name="Cai W."/>
            <person name="Li H."/>
            <person name="Song F."/>
        </authorList>
    </citation>
    <scope>NUCLEOTIDE SEQUENCE</scope>
    <source>
        <strain evidence="1">Cailab_2023a</strain>
    </source>
</reference>
<gene>
    <name evidence="1" type="ORF">PYX00_006898</name>
</gene>
<dbReference type="EMBL" id="JARGDH010000003">
    <property type="protein sequence ID" value="KAL0274493.1"/>
    <property type="molecule type" value="Genomic_DNA"/>
</dbReference>
<name>A0AAW2HX68_9NEOP</name>
<proteinExistence type="predicted"/>
<protein>
    <recommendedName>
        <fullName evidence="2">Endonuclease/exonuclease/phosphatase domain-containing protein</fullName>
    </recommendedName>
</protein>
<organism evidence="1">
    <name type="scientific">Menopon gallinae</name>
    <name type="common">poultry shaft louse</name>
    <dbReference type="NCBI Taxonomy" id="328185"/>
    <lineage>
        <taxon>Eukaryota</taxon>
        <taxon>Metazoa</taxon>
        <taxon>Ecdysozoa</taxon>
        <taxon>Arthropoda</taxon>
        <taxon>Hexapoda</taxon>
        <taxon>Insecta</taxon>
        <taxon>Pterygota</taxon>
        <taxon>Neoptera</taxon>
        <taxon>Paraneoptera</taxon>
        <taxon>Psocodea</taxon>
        <taxon>Troctomorpha</taxon>
        <taxon>Phthiraptera</taxon>
        <taxon>Amblycera</taxon>
        <taxon>Menoponidae</taxon>
        <taxon>Menopon</taxon>
    </lineage>
</organism>
<comment type="caution">
    <text evidence="1">The sequence shown here is derived from an EMBL/GenBank/DDBJ whole genome shotgun (WGS) entry which is preliminary data.</text>
</comment>
<sequence length="72" mass="8107">MLKILQINLNRSRTAHDLLVDEVKKASWDIVIAVYIQPNINNEDSDKILTEIEQTLNSNKGKVTILAGDFNA</sequence>
<dbReference type="SUPFAM" id="SSF56219">
    <property type="entry name" value="DNase I-like"/>
    <property type="match status" value="1"/>
</dbReference>
<dbReference type="AlphaFoldDB" id="A0AAW2HX68"/>
<evidence type="ECO:0000313" key="1">
    <source>
        <dbReference type="EMBL" id="KAL0274493.1"/>
    </source>
</evidence>
<evidence type="ECO:0008006" key="2">
    <source>
        <dbReference type="Google" id="ProtNLM"/>
    </source>
</evidence>
<dbReference type="InterPro" id="IPR036691">
    <property type="entry name" value="Endo/exonu/phosph_ase_sf"/>
</dbReference>
<dbReference type="Gene3D" id="3.60.10.10">
    <property type="entry name" value="Endonuclease/exonuclease/phosphatase"/>
    <property type="match status" value="1"/>
</dbReference>